<evidence type="ECO:0000256" key="1">
    <source>
        <dbReference type="SAM" id="Coils"/>
    </source>
</evidence>
<dbReference type="OMA" id="NIKFTHN"/>
<dbReference type="OrthoDB" id="301767at2759"/>
<keyword evidence="3" id="KW-1185">Reference proteome</keyword>
<name>A0A8S1VET6_PAROT</name>
<dbReference type="Proteomes" id="UP000683925">
    <property type="component" value="Unassembled WGS sequence"/>
</dbReference>
<feature type="coiled-coil region" evidence="1">
    <location>
        <begin position="47"/>
        <end position="74"/>
    </location>
</feature>
<evidence type="ECO:0000313" key="3">
    <source>
        <dbReference type="Proteomes" id="UP000683925"/>
    </source>
</evidence>
<organism evidence="2 3">
    <name type="scientific">Paramecium octaurelia</name>
    <dbReference type="NCBI Taxonomy" id="43137"/>
    <lineage>
        <taxon>Eukaryota</taxon>
        <taxon>Sar</taxon>
        <taxon>Alveolata</taxon>
        <taxon>Ciliophora</taxon>
        <taxon>Intramacronucleata</taxon>
        <taxon>Oligohymenophorea</taxon>
        <taxon>Peniculida</taxon>
        <taxon>Parameciidae</taxon>
        <taxon>Paramecium</taxon>
    </lineage>
</organism>
<protein>
    <submittedName>
        <fullName evidence="2">Uncharacterized protein</fullName>
    </submittedName>
</protein>
<comment type="caution">
    <text evidence="2">The sequence shown here is derived from an EMBL/GenBank/DDBJ whole genome shotgun (WGS) entry which is preliminary data.</text>
</comment>
<reference evidence="2" key="1">
    <citation type="submission" date="2021-01" db="EMBL/GenBank/DDBJ databases">
        <authorList>
            <consortium name="Genoscope - CEA"/>
            <person name="William W."/>
        </authorList>
    </citation>
    <scope>NUCLEOTIDE SEQUENCE</scope>
</reference>
<keyword evidence="1" id="KW-0175">Coiled coil</keyword>
<accession>A0A8S1VET6</accession>
<gene>
    <name evidence="2" type="ORF">POCTA_138.1.T0660298</name>
</gene>
<proteinExistence type="predicted"/>
<evidence type="ECO:0000313" key="2">
    <source>
        <dbReference type="EMBL" id="CAD8176258.1"/>
    </source>
</evidence>
<sequence>MQQKLKGEQNFWKNKIDKEQNLNYLQGTFYLNYFVDKDQNQLKQKNIESQESIKNESQQKIDESLEKAEEKIQDDFLDSSSIDSNLEPIQYCFMVSYLISPTEQYLIVNTKQVNYWQVSDKIIILDLKNQMFFSFSFKTDHIGAPPTCFLSDYLISVDAKYGGKVYFIFMDLLNHWGQKFIITYNYPLIQLNYDRQLNCVFLLTKNNKIIKQQLNLINLNQEVQIVLNFKKGWPQNMLESYPLQSFDILNDSLALISNRINQLFLIKISNEIQVVKYYYWKSVKSEVTKLPFNNSMAVISNQLEDISPILIDYKRGRLIRKAPKGGANSHLYSYKGSCFLSSIQQEDSQGVLQSQGMIFDILRGNLKYKKLMDKISLEQNNIKFTHNIIAQYCNDTINYKLIF</sequence>
<dbReference type="EMBL" id="CAJJDP010000065">
    <property type="protein sequence ID" value="CAD8176258.1"/>
    <property type="molecule type" value="Genomic_DNA"/>
</dbReference>
<dbReference type="AlphaFoldDB" id="A0A8S1VET6"/>